<dbReference type="Gene3D" id="3.40.50.150">
    <property type="entry name" value="Vaccinia Virus protein VP39"/>
    <property type="match status" value="1"/>
</dbReference>
<sequence>MRIAPNSIILDIGSGLRQVKPTVDLAFRVPDGQLICMEPNPRIYTLDTWCIQDTVTSLQQFIHEKQDTMKQWREGRLRDIEDVLIFCHETFDDELPLRDGGDLSSKYDVVISDISLARLTNYMDESDANYSPSRVRWKALRRIHAMLKPGGRFFCRELIKVSWESPRSY</sequence>
<organism evidence="1 2">
    <name type="scientific">Podospora appendiculata</name>
    <dbReference type="NCBI Taxonomy" id="314037"/>
    <lineage>
        <taxon>Eukaryota</taxon>
        <taxon>Fungi</taxon>
        <taxon>Dikarya</taxon>
        <taxon>Ascomycota</taxon>
        <taxon>Pezizomycotina</taxon>
        <taxon>Sordariomycetes</taxon>
        <taxon>Sordariomycetidae</taxon>
        <taxon>Sordariales</taxon>
        <taxon>Podosporaceae</taxon>
        <taxon>Podospora</taxon>
    </lineage>
</organism>
<reference evidence="1" key="2">
    <citation type="submission" date="2023-06" db="EMBL/GenBank/DDBJ databases">
        <authorList>
            <consortium name="Lawrence Berkeley National Laboratory"/>
            <person name="Haridas S."/>
            <person name="Hensen N."/>
            <person name="Bonometti L."/>
            <person name="Westerberg I."/>
            <person name="Brannstrom I.O."/>
            <person name="Guillou S."/>
            <person name="Cros-Aarteil S."/>
            <person name="Calhoun S."/>
            <person name="Kuo A."/>
            <person name="Mondo S."/>
            <person name="Pangilinan J."/>
            <person name="Riley R."/>
            <person name="Labutti K."/>
            <person name="Andreopoulos B."/>
            <person name="Lipzen A."/>
            <person name="Chen C."/>
            <person name="Yanf M."/>
            <person name="Daum C."/>
            <person name="Ng V."/>
            <person name="Clum A."/>
            <person name="Steindorff A."/>
            <person name="Ohm R."/>
            <person name="Martin F."/>
            <person name="Silar P."/>
            <person name="Natvig D."/>
            <person name="Lalanne C."/>
            <person name="Gautier V."/>
            <person name="Ament-Velasquez S.L."/>
            <person name="Kruys A."/>
            <person name="Hutchinson M.I."/>
            <person name="Powell A.J."/>
            <person name="Barry K."/>
            <person name="Miller A.N."/>
            <person name="Grigoriev I.V."/>
            <person name="Debuchy R."/>
            <person name="Gladieux P."/>
            <person name="Thoren M.H."/>
            <person name="Johannesson H."/>
        </authorList>
    </citation>
    <scope>NUCLEOTIDE SEQUENCE</scope>
    <source>
        <strain evidence="1">CBS 314.62</strain>
    </source>
</reference>
<comment type="caution">
    <text evidence="1">The sequence shown here is derived from an EMBL/GenBank/DDBJ whole genome shotgun (WGS) entry which is preliminary data.</text>
</comment>
<keyword evidence="2" id="KW-1185">Reference proteome</keyword>
<protein>
    <recommendedName>
        <fullName evidence="3">Methyltransferase</fullName>
    </recommendedName>
</protein>
<name>A0AAE0XC41_9PEZI</name>
<gene>
    <name evidence="1" type="ORF">B0T22DRAFT_461618</name>
</gene>
<dbReference type="CDD" id="cd02440">
    <property type="entry name" value="AdoMet_MTases"/>
    <property type="match status" value="1"/>
</dbReference>
<accession>A0AAE0XC41</accession>
<evidence type="ECO:0000313" key="2">
    <source>
        <dbReference type="Proteomes" id="UP001270362"/>
    </source>
</evidence>
<dbReference type="InterPro" id="IPR029063">
    <property type="entry name" value="SAM-dependent_MTases_sf"/>
</dbReference>
<dbReference type="SUPFAM" id="SSF53335">
    <property type="entry name" value="S-adenosyl-L-methionine-dependent methyltransferases"/>
    <property type="match status" value="1"/>
</dbReference>
<reference evidence="1" key="1">
    <citation type="journal article" date="2023" name="Mol. Phylogenet. Evol.">
        <title>Genome-scale phylogeny and comparative genomics of the fungal order Sordariales.</title>
        <authorList>
            <person name="Hensen N."/>
            <person name="Bonometti L."/>
            <person name="Westerberg I."/>
            <person name="Brannstrom I.O."/>
            <person name="Guillou S."/>
            <person name="Cros-Aarteil S."/>
            <person name="Calhoun S."/>
            <person name="Haridas S."/>
            <person name="Kuo A."/>
            <person name="Mondo S."/>
            <person name="Pangilinan J."/>
            <person name="Riley R."/>
            <person name="LaButti K."/>
            <person name="Andreopoulos B."/>
            <person name="Lipzen A."/>
            <person name="Chen C."/>
            <person name="Yan M."/>
            <person name="Daum C."/>
            <person name="Ng V."/>
            <person name="Clum A."/>
            <person name="Steindorff A."/>
            <person name="Ohm R.A."/>
            <person name="Martin F."/>
            <person name="Silar P."/>
            <person name="Natvig D.O."/>
            <person name="Lalanne C."/>
            <person name="Gautier V."/>
            <person name="Ament-Velasquez S.L."/>
            <person name="Kruys A."/>
            <person name="Hutchinson M.I."/>
            <person name="Powell A.J."/>
            <person name="Barry K."/>
            <person name="Miller A.N."/>
            <person name="Grigoriev I.V."/>
            <person name="Debuchy R."/>
            <person name="Gladieux P."/>
            <person name="Hiltunen Thoren M."/>
            <person name="Johannesson H."/>
        </authorList>
    </citation>
    <scope>NUCLEOTIDE SEQUENCE</scope>
    <source>
        <strain evidence="1">CBS 314.62</strain>
    </source>
</reference>
<evidence type="ECO:0000313" key="1">
    <source>
        <dbReference type="EMBL" id="KAK3689489.1"/>
    </source>
</evidence>
<dbReference type="Proteomes" id="UP001270362">
    <property type="component" value="Unassembled WGS sequence"/>
</dbReference>
<evidence type="ECO:0008006" key="3">
    <source>
        <dbReference type="Google" id="ProtNLM"/>
    </source>
</evidence>
<dbReference type="EMBL" id="JAULSO010000002">
    <property type="protein sequence ID" value="KAK3689489.1"/>
    <property type="molecule type" value="Genomic_DNA"/>
</dbReference>
<proteinExistence type="predicted"/>
<dbReference type="AlphaFoldDB" id="A0AAE0XC41"/>